<feature type="domain" description="C2H2-type" evidence="6">
    <location>
        <begin position="78"/>
        <end position="103"/>
    </location>
</feature>
<dbReference type="GO" id="GO:0000978">
    <property type="term" value="F:RNA polymerase II cis-regulatory region sequence-specific DNA binding"/>
    <property type="evidence" value="ECO:0000318"/>
    <property type="project" value="GO_Central"/>
</dbReference>
<dbReference type="InterPro" id="IPR013087">
    <property type="entry name" value="Znf_C2H2_type"/>
</dbReference>
<feature type="domain" description="C2H2-type" evidence="6">
    <location>
        <begin position="50"/>
        <end position="77"/>
    </location>
</feature>
<sequence length="103" mass="12095">FVNKSDMQRHAKEIHRMEDKGYKCVKCLKSFPSSQQLAQHSLVHTNVRKYPCRYCDKAFKQLSHVQQHLRIHTGERPYQCAVEGCSKSFRQLSSLQQHIKGHN</sequence>
<keyword evidence="3 5" id="KW-0863">Zinc-finger</keyword>
<dbReference type="GeneID" id="20196258"/>
<dbReference type="OrthoDB" id="3437960at2759"/>
<evidence type="ECO:0000256" key="1">
    <source>
        <dbReference type="ARBA" id="ARBA00022723"/>
    </source>
</evidence>
<dbReference type="Proteomes" id="UP000015101">
    <property type="component" value="Unassembled WGS sequence"/>
</dbReference>
<name>T1EI58_HELRO</name>
<dbReference type="eggNOG" id="KOG1721">
    <property type="taxonomic scope" value="Eukaryota"/>
</dbReference>
<dbReference type="AlphaFoldDB" id="T1EI58"/>
<dbReference type="PANTHER" id="PTHR14003">
    <property type="entry name" value="TRANSCRIPTIONAL REPRESSOR PROTEIN YY"/>
    <property type="match status" value="1"/>
</dbReference>
<feature type="domain" description="C2H2-type" evidence="6">
    <location>
        <begin position="22"/>
        <end position="49"/>
    </location>
</feature>
<dbReference type="Pfam" id="PF00096">
    <property type="entry name" value="zf-C2H2"/>
    <property type="match status" value="3"/>
</dbReference>
<dbReference type="GO" id="GO:0008270">
    <property type="term" value="F:zinc ion binding"/>
    <property type="evidence" value="ECO:0007669"/>
    <property type="project" value="UniProtKB-KW"/>
</dbReference>
<gene>
    <name evidence="8" type="primary">20196258</name>
    <name evidence="7" type="ORF">HELRODRAFT_134781</name>
</gene>
<accession>T1EI58</accession>
<evidence type="ECO:0000256" key="4">
    <source>
        <dbReference type="ARBA" id="ARBA00022833"/>
    </source>
</evidence>
<dbReference type="STRING" id="6412.T1EI58"/>
<keyword evidence="9" id="KW-1185">Reference proteome</keyword>
<dbReference type="EnsemblMetazoa" id="HelroT134781">
    <property type="protein sequence ID" value="HelroP134781"/>
    <property type="gene ID" value="HelroG134781"/>
</dbReference>
<reference evidence="9" key="1">
    <citation type="submission" date="2012-12" db="EMBL/GenBank/DDBJ databases">
        <authorList>
            <person name="Hellsten U."/>
            <person name="Grimwood J."/>
            <person name="Chapman J.A."/>
            <person name="Shapiro H."/>
            <person name="Aerts A."/>
            <person name="Otillar R.P."/>
            <person name="Terry A.Y."/>
            <person name="Boore J.L."/>
            <person name="Simakov O."/>
            <person name="Marletaz F."/>
            <person name="Cho S.-J."/>
            <person name="Edsinger-Gonzales E."/>
            <person name="Havlak P."/>
            <person name="Kuo D.-H."/>
            <person name="Larsson T."/>
            <person name="Lv J."/>
            <person name="Arendt D."/>
            <person name="Savage R."/>
            <person name="Osoegawa K."/>
            <person name="de Jong P."/>
            <person name="Lindberg D.R."/>
            <person name="Seaver E.C."/>
            <person name="Weisblat D.A."/>
            <person name="Putnam N.H."/>
            <person name="Grigoriev I.V."/>
            <person name="Rokhsar D.S."/>
        </authorList>
    </citation>
    <scope>NUCLEOTIDE SEQUENCE</scope>
</reference>
<reference evidence="8" key="3">
    <citation type="submission" date="2015-06" db="UniProtKB">
        <authorList>
            <consortium name="EnsemblMetazoa"/>
        </authorList>
    </citation>
    <scope>IDENTIFICATION</scope>
</reference>
<evidence type="ECO:0000256" key="3">
    <source>
        <dbReference type="ARBA" id="ARBA00022771"/>
    </source>
</evidence>
<keyword evidence="4" id="KW-0862">Zinc</keyword>
<dbReference type="InParanoid" id="T1EI58"/>
<dbReference type="KEGG" id="hro:HELRODRAFT_134781"/>
<keyword evidence="1" id="KW-0479">Metal-binding</keyword>
<protein>
    <recommendedName>
        <fullName evidence="6">C2H2-type domain-containing protein</fullName>
    </recommendedName>
</protein>
<dbReference type="GO" id="GO:0003700">
    <property type="term" value="F:DNA-binding transcription factor activity"/>
    <property type="evidence" value="ECO:0000318"/>
    <property type="project" value="GO_Central"/>
</dbReference>
<dbReference type="GO" id="GO:0006357">
    <property type="term" value="P:regulation of transcription by RNA polymerase II"/>
    <property type="evidence" value="ECO:0000318"/>
    <property type="project" value="GO_Central"/>
</dbReference>
<dbReference type="HOGENOM" id="CLU_002678_42_11_1"/>
<dbReference type="EMBL" id="AMQM01003243">
    <property type="status" value="NOT_ANNOTATED_CDS"/>
    <property type="molecule type" value="Genomic_DNA"/>
</dbReference>
<evidence type="ECO:0000313" key="7">
    <source>
        <dbReference type="EMBL" id="ESO08411.1"/>
    </source>
</evidence>
<dbReference type="PANTHER" id="PTHR14003:SF19">
    <property type="entry name" value="YY2 TRANSCRIPTION FACTOR"/>
    <property type="match status" value="1"/>
</dbReference>
<evidence type="ECO:0000313" key="8">
    <source>
        <dbReference type="EnsemblMetazoa" id="HelroP134781"/>
    </source>
</evidence>
<reference evidence="7 9" key="2">
    <citation type="journal article" date="2013" name="Nature">
        <title>Insights into bilaterian evolution from three spiralian genomes.</title>
        <authorList>
            <person name="Simakov O."/>
            <person name="Marletaz F."/>
            <person name="Cho S.J."/>
            <person name="Edsinger-Gonzales E."/>
            <person name="Havlak P."/>
            <person name="Hellsten U."/>
            <person name="Kuo D.H."/>
            <person name="Larsson T."/>
            <person name="Lv J."/>
            <person name="Arendt D."/>
            <person name="Savage R."/>
            <person name="Osoegawa K."/>
            <person name="de Jong P."/>
            <person name="Grimwood J."/>
            <person name="Chapman J.A."/>
            <person name="Shapiro H."/>
            <person name="Aerts A."/>
            <person name="Otillar R.P."/>
            <person name="Terry A.Y."/>
            <person name="Boore J.L."/>
            <person name="Grigoriev I.V."/>
            <person name="Lindberg D.R."/>
            <person name="Seaver E.C."/>
            <person name="Weisblat D.A."/>
            <person name="Putnam N.H."/>
            <person name="Rokhsar D.S."/>
        </authorList>
    </citation>
    <scope>NUCLEOTIDE SEQUENCE</scope>
</reference>
<dbReference type="FunFam" id="3.30.160.60:FF:000624">
    <property type="entry name" value="zinc finger protein 697"/>
    <property type="match status" value="1"/>
</dbReference>
<dbReference type="RefSeq" id="XP_009013341.1">
    <property type="nucleotide sequence ID" value="XM_009015093.1"/>
</dbReference>
<proteinExistence type="predicted"/>
<evidence type="ECO:0000313" key="9">
    <source>
        <dbReference type="Proteomes" id="UP000015101"/>
    </source>
</evidence>
<evidence type="ECO:0000259" key="6">
    <source>
        <dbReference type="PROSITE" id="PS50157"/>
    </source>
</evidence>
<dbReference type="OMA" id="HMISHFR"/>
<dbReference type="EMBL" id="KB096080">
    <property type="protein sequence ID" value="ESO08411.1"/>
    <property type="molecule type" value="Genomic_DNA"/>
</dbReference>
<evidence type="ECO:0000256" key="5">
    <source>
        <dbReference type="PROSITE-ProRule" id="PRU00042"/>
    </source>
</evidence>
<dbReference type="InterPro" id="IPR036236">
    <property type="entry name" value="Znf_C2H2_sf"/>
</dbReference>
<dbReference type="CTD" id="20196258"/>
<organism evidence="8 9">
    <name type="scientific">Helobdella robusta</name>
    <name type="common">Californian leech</name>
    <dbReference type="NCBI Taxonomy" id="6412"/>
    <lineage>
        <taxon>Eukaryota</taxon>
        <taxon>Metazoa</taxon>
        <taxon>Spiralia</taxon>
        <taxon>Lophotrochozoa</taxon>
        <taxon>Annelida</taxon>
        <taxon>Clitellata</taxon>
        <taxon>Hirudinea</taxon>
        <taxon>Rhynchobdellida</taxon>
        <taxon>Glossiphoniidae</taxon>
        <taxon>Helobdella</taxon>
    </lineage>
</organism>
<dbReference type="FunFam" id="3.30.160.60:FF:000233">
    <property type="entry name" value="Putative zinc finger protein 362"/>
    <property type="match status" value="1"/>
</dbReference>
<dbReference type="PROSITE" id="PS50157">
    <property type="entry name" value="ZINC_FINGER_C2H2_2"/>
    <property type="match status" value="3"/>
</dbReference>
<dbReference type="SUPFAM" id="SSF57667">
    <property type="entry name" value="beta-beta-alpha zinc fingers"/>
    <property type="match status" value="2"/>
</dbReference>
<dbReference type="SMART" id="SM00355">
    <property type="entry name" value="ZnF_C2H2"/>
    <property type="match status" value="3"/>
</dbReference>
<keyword evidence="2" id="KW-0677">Repeat</keyword>
<evidence type="ECO:0000256" key="2">
    <source>
        <dbReference type="ARBA" id="ARBA00022737"/>
    </source>
</evidence>
<dbReference type="PROSITE" id="PS00028">
    <property type="entry name" value="ZINC_FINGER_C2H2_1"/>
    <property type="match status" value="3"/>
</dbReference>
<dbReference type="Gene3D" id="3.30.160.60">
    <property type="entry name" value="Classic Zinc Finger"/>
    <property type="match status" value="3"/>
</dbReference>